<dbReference type="eggNOG" id="ENOG5033GBY">
    <property type="taxonomic scope" value="Bacteria"/>
</dbReference>
<dbReference type="EMBL" id="CP002593">
    <property type="protein sequence ID" value="AEA27907.1"/>
    <property type="molecule type" value="Genomic_DNA"/>
</dbReference>
<dbReference type="AlphaFoldDB" id="F4D1B9"/>
<proteinExistence type="predicted"/>
<organism evidence="1 2">
    <name type="scientific">Pseudonocardia dioxanivorans (strain ATCC 55486 / DSM 44775 / JCM 13855 / CB1190)</name>
    <dbReference type="NCBI Taxonomy" id="675635"/>
    <lineage>
        <taxon>Bacteria</taxon>
        <taxon>Bacillati</taxon>
        <taxon>Actinomycetota</taxon>
        <taxon>Actinomycetes</taxon>
        <taxon>Pseudonocardiales</taxon>
        <taxon>Pseudonocardiaceae</taxon>
        <taxon>Pseudonocardia</taxon>
    </lineage>
</organism>
<dbReference type="KEGG" id="pdx:Psed_5780"/>
<gene>
    <name evidence="1" type="ordered locus">Psed_5780</name>
</gene>
<protein>
    <submittedName>
        <fullName evidence="1">Uncharacterized protein</fullName>
    </submittedName>
</protein>
<dbReference type="Proteomes" id="UP000007809">
    <property type="component" value="Chromosome"/>
</dbReference>
<sequence length="134" mass="15093">MGTVSEPSLVEWLSARLDEDERDDREAIDRFVSLYGADGLVIEIVGAPRGVLARAKRGLAEVEAKRRIIALHEHQDATAPSRDVRKRQPQQDFGCITCADWDGMTAAEGWCDTVRLLALPYADRPGYRDEWRPQ</sequence>
<dbReference type="OrthoDB" id="4290974at2"/>
<dbReference type="Pfam" id="PF19730">
    <property type="entry name" value="DUF6221"/>
    <property type="match status" value="1"/>
</dbReference>
<dbReference type="InterPro" id="IPR046193">
    <property type="entry name" value="DUF6221"/>
</dbReference>
<accession>F4D1B9</accession>
<keyword evidence="2" id="KW-1185">Reference proteome</keyword>
<dbReference type="STRING" id="675635.Psed_5780"/>
<name>F4D1B9_PSEUX</name>
<dbReference type="HOGENOM" id="CLU_146101_0_0_11"/>
<evidence type="ECO:0000313" key="1">
    <source>
        <dbReference type="EMBL" id="AEA27907.1"/>
    </source>
</evidence>
<reference evidence="1 2" key="1">
    <citation type="journal article" date="2011" name="J. Bacteriol.">
        <title>Genome sequence of the 1,4-dioxane-degrading Pseudonocardia dioxanivorans strain CB1190.</title>
        <authorList>
            <person name="Sales C.M."/>
            <person name="Mahendra S."/>
            <person name="Grostern A."/>
            <person name="Parales R.E."/>
            <person name="Goodwin L.A."/>
            <person name="Woyke T."/>
            <person name="Nolan M."/>
            <person name="Lapidus A."/>
            <person name="Chertkov O."/>
            <person name="Ovchinnikova G."/>
            <person name="Sczyrba A."/>
            <person name="Alvarez-Cohen L."/>
        </authorList>
    </citation>
    <scope>NUCLEOTIDE SEQUENCE [LARGE SCALE GENOMIC DNA]</scope>
    <source>
        <strain evidence="2">ATCC 55486 / DSM 44775 / JCM 13855 / CB1190</strain>
    </source>
</reference>
<evidence type="ECO:0000313" key="2">
    <source>
        <dbReference type="Proteomes" id="UP000007809"/>
    </source>
</evidence>